<keyword evidence="3" id="KW-1185">Reference proteome</keyword>
<feature type="compositionally biased region" description="Basic and acidic residues" evidence="1">
    <location>
        <begin position="40"/>
        <end position="54"/>
    </location>
</feature>
<dbReference type="Proteomes" id="UP000182624">
    <property type="component" value="Unassembled WGS sequence"/>
</dbReference>
<organism evidence="2 3">
    <name type="scientific">Butyrivibrio proteoclasticus</name>
    <dbReference type="NCBI Taxonomy" id="43305"/>
    <lineage>
        <taxon>Bacteria</taxon>
        <taxon>Bacillati</taxon>
        <taxon>Bacillota</taxon>
        <taxon>Clostridia</taxon>
        <taxon>Lachnospirales</taxon>
        <taxon>Lachnospiraceae</taxon>
        <taxon>Butyrivibrio</taxon>
    </lineage>
</organism>
<sequence>MSIVYQTDKRSGITYAYESKSYWDKETKMPRCKRTLIGRVDPETGEIKPTDGRCRKNSPYQ</sequence>
<proteinExistence type="predicted"/>
<protein>
    <submittedName>
        <fullName evidence="2">Uncharacterized protein</fullName>
    </submittedName>
</protein>
<evidence type="ECO:0000313" key="3">
    <source>
        <dbReference type="Proteomes" id="UP000182624"/>
    </source>
</evidence>
<reference evidence="3" key="1">
    <citation type="submission" date="2016-10" db="EMBL/GenBank/DDBJ databases">
        <authorList>
            <person name="Varghese N."/>
            <person name="Submissions S."/>
        </authorList>
    </citation>
    <scope>NUCLEOTIDE SEQUENCE [LARGE SCALE GENOMIC DNA]</scope>
    <source>
        <strain evidence="3">P18</strain>
    </source>
</reference>
<gene>
    <name evidence="2" type="ORF">SAMN04487928_13829</name>
</gene>
<accession>A0A1I5XY29</accession>
<feature type="non-terminal residue" evidence="2">
    <location>
        <position position="61"/>
    </location>
</feature>
<dbReference type="EMBL" id="FOXO01000038">
    <property type="protein sequence ID" value="SFQ36637.1"/>
    <property type="molecule type" value="Genomic_DNA"/>
</dbReference>
<name>A0A1I5XY29_9FIRM</name>
<dbReference type="AlphaFoldDB" id="A0A1I5XY29"/>
<evidence type="ECO:0000313" key="2">
    <source>
        <dbReference type="EMBL" id="SFQ36637.1"/>
    </source>
</evidence>
<evidence type="ECO:0000256" key="1">
    <source>
        <dbReference type="SAM" id="MobiDB-lite"/>
    </source>
</evidence>
<feature type="region of interest" description="Disordered" evidence="1">
    <location>
        <begin position="40"/>
        <end position="61"/>
    </location>
</feature>